<keyword evidence="3" id="KW-1185">Reference proteome</keyword>
<dbReference type="RefSeq" id="WP_249707671.1">
    <property type="nucleotide sequence ID" value="NZ_JAMFMB010000005.1"/>
</dbReference>
<comment type="caution">
    <text evidence="2">The sequence shown here is derived from an EMBL/GenBank/DDBJ whole genome shotgun (WGS) entry which is preliminary data.</text>
</comment>
<evidence type="ECO:0000313" key="2">
    <source>
        <dbReference type="EMBL" id="MCL6283066.1"/>
    </source>
</evidence>
<feature type="compositionally biased region" description="Basic and acidic residues" evidence="1">
    <location>
        <begin position="289"/>
        <end position="300"/>
    </location>
</feature>
<proteinExistence type="predicted"/>
<dbReference type="InterPro" id="IPR010321">
    <property type="entry name" value="DUF922"/>
</dbReference>
<evidence type="ECO:0000256" key="1">
    <source>
        <dbReference type="SAM" id="MobiDB-lite"/>
    </source>
</evidence>
<reference evidence="2" key="1">
    <citation type="submission" date="2022-05" db="EMBL/GenBank/DDBJ databases">
        <authorList>
            <person name="Park J.-S."/>
        </authorList>
    </citation>
    <scope>NUCLEOTIDE SEQUENCE</scope>
    <source>
        <strain evidence="2">2012CJ41-6</strain>
    </source>
</reference>
<evidence type="ECO:0000313" key="3">
    <source>
        <dbReference type="Proteomes" id="UP001203880"/>
    </source>
</evidence>
<keyword evidence="2" id="KW-0378">Hydrolase</keyword>
<gene>
    <name evidence="2" type="ORF">M3P21_05915</name>
</gene>
<sequence>MPTKIKTKNQKPRKKVFTISGNDLDALTTILDKRDTWGGYRPNVSLVPKYDKSKKVTEITVTLKPVMDIPKWKELSKSTKNRQAEWNRMVIALEKYLRKLYALSLEALVKVVKDLEGKDGLDKAAFVKEQKKAKDAIEKAASDYDNKQLGGYKQGVELADIPPDPPEVKQAISKPKLVIYSVGGKTIEQVFKALNKRKFWGRYRSNQSKSATYQLDGHIKTITVTAKPVITMPKWKNYSKGNKGQKGTWDNMWKKLKAHEDNHHKIFLKCVKTFEADLKASNVTKKELPTHWRDETKSWQDDQDAYDSPGQSDHGINEGVELDFSHDP</sequence>
<dbReference type="Pfam" id="PF06037">
    <property type="entry name" value="DUF922"/>
    <property type="match status" value="2"/>
</dbReference>
<organism evidence="2 3">
    <name type="scientific">Ruegeria spongiae</name>
    <dbReference type="NCBI Taxonomy" id="2942209"/>
    <lineage>
        <taxon>Bacteria</taxon>
        <taxon>Pseudomonadati</taxon>
        <taxon>Pseudomonadota</taxon>
        <taxon>Alphaproteobacteria</taxon>
        <taxon>Rhodobacterales</taxon>
        <taxon>Roseobacteraceae</taxon>
        <taxon>Ruegeria</taxon>
    </lineage>
</organism>
<dbReference type="EMBL" id="JAMFMB010000005">
    <property type="protein sequence ID" value="MCL6283066.1"/>
    <property type="molecule type" value="Genomic_DNA"/>
</dbReference>
<name>A0ABT0PZL7_9RHOB</name>
<dbReference type="GO" id="GO:0006508">
    <property type="term" value="P:proteolysis"/>
    <property type="evidence" value="ECO:0007669"/>
    <property type="project" value="UniProtKB-KW"/>
</dbReference>
<dbReference type="GO" id="GO:0008233">
    <property type="term" value="F:peptidase activity"/>
    <property type="evidence" value="ECO:0007669"/>
    <property type="project" value="UniProtKB-KW"/>
</dbReference>
<dbReference type="Proteomes" id="UP001203880">
    <property type="component" value="Unassembled WGS sequence"/>
</dbReference>
<protein>
    <submittedName>
        <fullName evidence="2">DUF922 domain-containing Zn-dependent protease</fullName>
    </submittedName>
</protein>
<keyword evidence="2" id="KW-0645">Protease</keyword>
<accession>A0ABT0PZL7</accession>
<feature type="region of interest" description="Disordered" evidence="1">
    <location>
        <begin position="289"/>
        <end position="328"/>
    </location>
</feature>